<dbReference type="InterPro" id="IPR007861">
    <property type="entry name" value="DNA_mismatch_repair_MutS_clamp"/>
</dbReference>
<dbReference type="InterPro" id="IPR045076">
    <property type="entry name" value="MutS"/>
</dbReference>
<dbReference type="InterPro" id="IPR005748">
    <property type="entry name" value="DNA_mismatch_repair_MutS"/>
</dbReference>
<organism evidence="11 12">
    <name type="scientific">Anaerotignum lactatifermentans DSM 14214</name>
    <dbReference type="NCBI Taxonomy" id="1121323"/>
    <lineage>
        <taxon>Bacteria</taxon>
        <taxon>Bacillati</taxon>
        <taxon>Bacillota</taxon>
        <taxon>Clostridia</taxon>
        <taxon>Lachnospirales</taxon>
        <taxon>Anaerotignaceae</taxon>
        <taxon>Anaerotignum</taxon>
    </lineage>
</organism>
<evidence type="ECO:0000256" key="1">
    <source>
        <dbReference type="ARBA" id="ARBA00006271"/>
    </source>
</evidence>
<name>A0A1M6LPM6_9FIRM</name>
<dbReference type="InterPro" id="IPR016151">
    <property type="entry name" value="DNA_mismatch_repair_MutS_N"/>
</dbReference>
<dbReference type="GO" id="GO:0005829">
    <property type="term" value="C:cytosol"/>
    <property type="evidence" value="ECO:0007669"/>
    <property type="project" value="TreeGrafter"/>
</dbReference>
<dbReference type="FunFam" id="3.40.1170.10:FF:000001">
    <property type="entry name" value="DNA mismatch repair protein MutS"/>
    <property type="match status" value="1"/>
</dbReference>
<dbReference type="NCBIfam" id="TIGR01070">
    <property type="entry name" value="mutS1"/>
    <property type="match status" value="1"/>
</dbReference>
<dbReference type="SMART" id="SM00533">
    <property type="entry name" value="MUTSd"/>
    <property type="match status" value="1"/>
</dbReference>
<dbReference type="Pfam" id="PF01624">
    <property type="entry name" value="MutS_I"/>
    <property type="match status" value="1"/>
</dbReference>
<dbReference type="EMBL" id="FRAH01000005">
    <property type="protein sequence ID" value="SHJ73110.1"/>
    <property type="molecule type" value="Genomic_DNA"/>
</dbReference>
<dbReference type="Gene3D" id="3.40.1170.10">
    <property type="entry name" value="DNA repair protein MutS, domain I"/>
    <property type="match status" value="1"/>
</dbReference>
<dbReference type="SUPFAM" id="SSF48334">
    <property type="entry name" value="DNA repair protein MutS, domain III"/>
    <property type="match status" value="1"/>
</dbReference>
<dbReference type="RefSeq" id="WP_072848579.1">
    <property type="nucleotide sequence ID" value="NZ_FRAH01000005.1"/>
</dbReference>
<evidence type="ECO:0000256" key="3">
    <source>
        <dbReference type="ARBA" id="ARBA00022763"/>
    </source>
</evidence>
<dbReference type="Proteomes" id="UP000183975">
    <property type="component" value="Unassembled WGS sequence"/>
</dbReference>
<dbReference type="Gene3D" id="3.40.50.300">
    <property type="entry name" value="P-loop containing nucleotide triphosphate hydrolases"/>
    <property type="match status" value="1"/>
</dbReference>
<reference evidence="11 12" key="1">
    <citation type="submission" date="2016-11" db="EMBL/GenBank/DDBJ databases">
        <authorList>
            <person name="Jaros S."/>
            <person name="Januszkiewicz K."/>
            <person name="Wedrychowicz H."/>
        </authorList>
    </citation>
    <scope>NUCLEOTIDE SEQUENCE [LARGE SCALE GENOMIC DNA]</scope>
    <source>
        <strain evidence="11 12">DSM 14214</strain>
    </source>
</reference>
<dbReference type="FunFam" id="1.10.1420.10:FF:000007">
    <property type="entry name" value="DNA mismatch repair protein MutS"/>
    <property type="match status" value="1"/>
</dbReference>
<keyword evidence="3 7" id="KW-0227">DNA damage</keyword>
<dbReference type="PANTHER" id="PTHR11361:SF34">
    <property type="entry name" value="DNA MISMATCH REPAIR PROTEIN MSH1, MITOCHONDRIAL"/>
    <property type="match status" value="1"/>
</dbReference>
<dbReference type="CDD" id="cd03284">
    <property type="entry name" value="ABC_MutS1"/>
    <property type="match status" value="1"/>
</dbReference>
<proteinExistence type="inferred from homology"/>
<evidence type="ECO:0000256" key="8">
    <source>
        <dbReference type="NCBIfam" id="TIGR01070"/>
    </source>
</evidence>
<comment type="function">
    <text evidence="7">This protein is involved in the repair of mismatches in DNA. It is possible that it carries out the mismatch recognition step. This protein has a weak ATPase activity.</text>
</comment>
<protein>
    <recommendedName>
        <fullName evidence="7 8">DNA mismatch repair protein MutS</fullName>
    </recommendedName>
</protein>
<dbReference type="SUPFAM" id="SSF52540">
    <property type="entry name" value="P-loop containing nucleoside triphosphate hydrolases"/>
    <property type="match status" value="1"/>
</dbReference>
<dbReference type="OrthoDB" id="9802448at2"/>
<keyword evidence="4 7" id="KW-0067">ATP-binding</keyword>
<dbReference type="GO" id="GO:0003684">
    <property type="term" value="F:damaged DNA binding"/>
    <property type="evidence" value="ECO:0007669"/>
    <property type="project" value="UniProtKB-UniRule"/>
</dbReference>
<dbReference type="InterPro" id="IPR007696">
    <property type="entry name" value="DNA_mismatch_repair_MutS_core"/>
</dbReference>
<dbReference type="Gene3D" id="1.10.1420.10">
    <property type="match status" value="2"/>
</dbReference>
<evidence type="ECO:0000256" key="6">
    <source>
        <dbReference type="ARBA" id="ARBA00023204"/>
    </source>
</evidence>
<evidence type="ECO:0000259" key="10">
    <source>
        <dbReference type="PROSITE" id="PS00486"/>
    </source>
</evidence>
<dbReference type="Pfam" id="PF05190">
    <property type="entry name" value="MutS_IV"/>
    <property type="match status" value="1"/>
</dbReference>
<gene>
    <name evidence="7" type="primary">mutS</name>
    <name evidence="11" type="ORF">SAMN02745138_00388</name>
</gene>
<evidence type="ECO:0000313" key="12">
    <source>
        <dbReference type="Proteomes" id="UP000183975"/>
    </source>
</evidence>
<feature type="domain" description="DNA mismatch repair proteins mutS family" evidence="10">
    <location>
        <begin position="695"/>
        <end position="711"/>
    </location>
</feature>
<dbReference type="SUPFAM" id="SSF53150">
    <property type="entry name" value="DNA repair protein MutS, domain II"/>
    <property type="match status" value="1"/>
</dbReference>
<evidence type="ECO:0000313" key="11">
    <source>
        <dbReference type="EMBL" id="SHJ73110.1"/>
    </source>
</evidence>
<evidence type="ECO:0000256" key="9">
    <source>
        <dbReference type="RuleBase" id="RU003756"/>
    </source>
</evidence>
<evidence type="ECO:0000256" key="7">
    <source>
        <dbReference type="HAMAP-Rule" id="MF_00096"/>
    </source>
</evidence>
<dbReference type="InterPro" id="IPR007695">
    <property type="entry name" value="DNA_mismatch_repair_MutS-lik_N"/>
</dbReference>
<dbReference type="GO" id="GO:0140664">
    <property type="term" value="F:ATP-dependent DNA damage sensor activity"/>
    <property type="evidence" value="ECO:0007669"/>
    <property type="project" value="InterPro"/>
</dbReference>
<dbReference type="SUPFAM" id="SSF55271">
    <property type="entry name" value="DNA repair protein MutS, domain I"/>
    <property type="match status" value="1"/>
</dbReference>
<dbReference type="Gene3D" id="3.30.420.110">
    <property type="entry name" value="MutS, connector domain"/>
    <property type="match status" value="1"/>
</dbReference>
<dbReference type="GO" id="GO:0030983">
    <property type="term" value="F:mismatched DNA binding"/>
    <property type="evidence" value="ECO:0007669"/>
    <property type="project" value="InterPro"/>
</dbReference>
<dbReference type="GO" id="GO:0005524">
    <property type="term" value="F:ATP binding"/>
    <property type="evidence" value="ECO:0007669"/>
    <property type="project" value="UniProtKB-UniRule"/>
</dbReference>
<keyword evidence="6 7" id="KW-0234">DNA repair</keyword>
<dbReference type="GeneID" id="78177901"/>
<dbReference type="GO" id="GO:0006298">
    <property type="term" value="P:mismatch repair"/>
    <property type="evidence" value="ECO:0007669"/>
    <property type="project" value="UniProtKB-UniRule"/>
</dbReference>
<dbReference type="PIRSF" id="PIRSF037677">
    <property type="entry name" value="DNA_mis_repair_Msh6"/>
    <property type="match status" value="1"/>
</dbReference>
<dbReference type="NCBIfam" id="NF003810">
    <property type="entry name" value="PRK05399.1"/>
    <property type="match status" value="1"/>
</dbReference>
<evidence type="ECO:0000256" key="4">
    <source>
        <dbReference type="ARBA" id="ARBA00022840"/>
    </source>
</evidence>
<dbReference type="PANTHER" id="PTHR11361">
    <property type="entry name" value="DNA MISMATCH REPAIR PROTEIN MUTS FAMILY MEMBER"/>
    <property type="match status" value="1"/>
</dbReference>
<comment type="similarity">
    <text evidence="1 7 9">Belongs to the DNA mismatch repair MutS family.</text>
</comment>
<sequence length="873" mass="98348">MAKITPMMEQYFAIKEQYKHCLLFFRLGDFYEMFFEDAVIASKELEITLTGKDWGQEERAPMCGVPFHSADGYIARLVEKGYHVAICEQVEDPKQAKGIVKREVIRVITPGTVLDHTVLDESKNNYIMSIFGGKNGYGLSVCDVSTGEFQTTEFPTILAASRILDEVARFSPAEVVCNEAFLEHPVAKDLKERFRIAFSDVDNRMFAYATAKDTLEHHFHVSSLDGFGLAKKEIAVSAAGGLLWYLLETQKNDLEHISVLKYYTIGDFMPLDVASRRNLELTETMREKNKKGSLLSVLDETKTAMGARTLRKWVEQPLLSAAEICKRLDAVEELKNDLFLREEIKDILRTMFDFERIMGRVVYQTANARELSMLKNSIENLPLLKRTLGRCKSGYLQEIYEKLDPLENIHDLIDQAIVEDPPFSVREGGMIKPGYSDELDTYTKAKTEGKAWIEQMEEEEREKTGIKNLKIRFNKVFGYYLEVTKSNLEDVPENYIRKQTLANCERFITPELNDLAELILGSEEKIVDLEYQLFTEIRNAVAAEVERIQLCAHIISVIDALQSLAEVAEKQNYTKPVVDEGDIIDIKEGRHPVVEKAMAGQFISNDTYLDSGDTRLAIITGPNMAGKSTYMRQTALIVLMAQIGSFVPASSAHIGVVDRIFTRVGASDDLSAGQSTFMVEMTEVANILHHATPKSLLILDEIGRGTSTFDGLSIAWAVLEYIADTKHVGAKTLFATHYHELTELEGKLAGVKNYCIAVQEQGEDIIFLRKIQRGGADHSYGVQVARLAGLPPKVIKRSNQILKQLNAADITKKAKKIAVESQEQQEETVQQVNMFNMGEMQLTEELKQLDVMAMTPIEALQKLFDLQKKAKGM</sequence>
<keyword evidence="5 7" id="KW-0238">DNA-binding</keyword>
<dbReference type="Pfam" id="PF05192">
    <property type="entry name" value="MutS_III"/>
    <property type="match status" value="1"/>
</dbReference>
<evidence type="ECO:0000256" key="5">
    <source>
        <dbReference type="ARBA" id="ARBA00023125"/>
    </source>
</evidence>
<keyword evidence="12" id="KW-1185">Reference proteome</keyword>
<dbReference type="AlphaFoldDB" id="A0A1M6LPM6"/>
<dbReference type="SMART" id="SM00534">
    <property type="entry name" value="MUTSac"/>
    <property type="match status" value="1"/>
</dbReference>
<accession>A0A1M6LPM6</accession>
<dbReference type="InterPro" id="IPR000432">
    <property type="entry name" value="DNA_mismatch_repair_MutS_C"/>
</dbReference>
<keyword evidence="2 7" id="KW-0547">Nucleotide-binding</keyword>
<dbReference type="InterPro" id="IPR017261">
    <property type="entry name" value="DNA_mismatch_repair_MutS/MSH"/>
</dbReference>
<dbReference type="Pfam" id="PF05188">
    <property type="entry name" value="MutS_II"/>
    <property type="match status" value="1"/>
</dbReference>
<dbReference type="HAMAP" id="MF_00096">
    <property type="entry name" value="MutS"/>
    <property type="match status" value="1"/>
</dbReference>
<feature type="binding site" evidence="7">
    <location>
        <begin position="621"/>
        <end position="628"/>
    </location>
    <ligand>
        <name>ATP</name>
        <dbReference type="ChEBI" id="CHEBI:30616"/>
    </ligand>
</feature>
<dbReference type="FunFam" id="3.40.50.300:FF:001579">
    <property type="entry name" value="DNA mismatch repair protein MutS"/>
    <property type="match status" value="1"/>
</dbReference>
<dbReference type="InterPro" id="IPR007860">
    <property type="entry name" value="DNA_mmatch_repair_MutS_con_dom"/>
</dbReference>
<dbReference type="Pfam" id="PF00488">
    <property type="entry name" value="MutS_V"/>
    <property type="match status" value="1"/>
</dbReference>
<evidence type="ECO:0000256" key="2">
    <source>
        <dbReference type="ARBA" id="ARBA00022741"/>
    </source>
</evidence>
<dbReference type="InterPro" id="IPR027417">
    <property type="entry name" value="P-loop_NTPase"/>
</dbReference>
<dbReference type="InterPro" id="IPR036678">
    <property type="entry name" value="MutS_con_dom_sf"/>
</dbReference>
<dbReference type="InterPro" id="IPR036187">
    <property type="entry name" value="DNA_mismatch_repair_MutS_sf"/>
</dbReference>
<dbReference type="PROSITE" id="PS00486">
    <property type="entry name" value="DNA_MISMATCH_REPAIR_2"/>
    <property type="match status" value="1"/>
</dbReference>